<dbReference type="GO" id="GO:0009307">
    <property type="term" value="P:DNA restriction-modification system"/>
    <property type="evidence" value="ECO:0007669"/>
    <property type="project" value="InterPro"/>
</dbReference>
<evidence type="ECO:0000259" key="2">
    <source>
        <dbReference type="Pfam" id="PF04471"/>
    </source>
</evidence>
<feature type="domain" description="Restriction endonuclease type IV Mrr" evidence="2">
    <location>
        <begin position="212"/>
        <end position="324"/>
    </location>
</feature>
<dbReference type="PIRSF" id="PIRSF031853">
    <property type="entry name" value="UPC031853"/>
    <property type="match status" value="1"/>
</dbReference>
<dbReference type="AlphaFoldDB" id="A0A4R2GSU6"/>
<evidence type="ECO:0000256" key="1">
    <source>
        <dbReference type="SAM" id="MobiDB-lite"/>
    </source>
</evidence>
<dbReference type="PANTHER" id="PTHR30015:SF7">
    <property type="entry name" value="TYPE IV METHYL-DIRECTED RESTRICTION ENZYME ECOKMRR"/>
    <property type="match status" value="1"/>
</dbReference>
<name>A0A4R2GSU6_9HYPH</name>
<keyword evidence="4" id="KW-1185">Reference proteome</keyword>
<reference evidence="3 4" key="1">
    <citation type="submission" date="2019-03" db="EMBL/GenBank/DDBJ databases">
        <title>Genomic Encyclopedia of Type Strains, Phase IV (KMG-IV): sequencing the most valuable type-strain genomes for metagenomic binning, comparative biology and taxonomic classification.</title>
        <authorList>
            <person name="Goeker M."/>
        </authorList>
    </citation>
    <scope>NUCLEOTIDE SEQUENCE [LARGE SCALE GENOMIC DNA]</scope>
    <source>
        <strain evidence="3 4">DSM 22958</strain>
    </source>
</reference>
<dbReference type="GO" id="GO:0003677">
    <property type="term" value="F:DNA binding"/>
    <property type="evidence" value="ECO:0007669"/>
    <property type="project" value="InterPro"/>
</dbReference>
<feature type="compositionally biased region" description="Low complexity" evidence="1">
    <location>
        <begin position="169"/>
        <end position="180"/>
    </location>
</feature>
<dbReference type="GO" id="GO:0043590">
    <property type="term" value="C:bacterial nucleoid"/>
    <property type="evidence" value="ECO:0007669"/>
    <property type="project" value="TreeGrafter"/>
</dbReference>
<dbReference type="OrthoDB" id="9781481at2"/>
<sequence>MTLWLVRSGKYGEREALALANGVAVIGWDEMPDLAARKERANLAAALQATYPDEKGKTLTNWESQLWPFAHMMAAGDLVVMPLKTRAAIAIGRVTGPYRYRTDLGDVRHTRPVEWLCETPRNAFAQDLLYSFGSFMTVCRVQRNDAEKRVTAVLEGGRDPTNGAFRQPGASRAAGKGSASDDTIASAEDEANAPNLGEVADDAIRTRIGMAFKGHKLSSLIGAILESQDYTVVVSPPGADGGVDIVAGKGALGFDQPRLVVQVKSQDAPVDVSVLRELQGVMRQYSAGQGLLVAWGGVTRALAKEAQRLFFEIRIWDSGEIVSALQQSYEHLPEEVRADLPLKRIWVLSEQES</sequence>
<dbReference type="InterPro" id="IPR007560">
    <property type="entry name" value="Restrct_endonuc_IV_Mrr"/>
</dbReference>
<organism evidence="3 4">
    <name type="scientific">Camelimonas lactis</name>
    <dbReference type="NCBI Taxonomy" id="659006"/>
    <lineage>
        <taxon>Bacteria</taxon>
        <taxon>Pseudomonadati</taxon>
        <taxon>Pseudomonadota</taxon>
        <taxon>Alphaproteobacteria</taxon>
        <taxon>Hyphomicrobiales</taxon>
        <taxon>Chelatococcaceae</taxon>
        <taxon>Camelimonas</taxon>
    </lineage>
</organism>
<gene>
    <name evidence="3" type="ORF">EV666_106156</name>
</gene>
<dbReference type="EMBL" id="SLWL01000006">
    <property type="protein sequence ID" value="TCO13443.1"/>
    <property type="molecule type" value="Genomic_DNA"/>
</dbReference>
<feature type="region of interest" description="Disordered" evidence="1">
    <location>
        <begin position="155"/>
        <end position="192"/>
    </location>
</feature>
<dbReference type="RefSeq" id="WP_132006413.1">
    <property type="nucleotide sequence ID" value="NZ_JBHUNN010000002.1"/>
</dbReference>
<protein>
    <submittedName>
        <fullName evidence="3">Restriction system protein</fullName>
    </submittedName>
</protein>
<evidence type="ECO:0000313" key="3">
    <source>
        <dbReference type="EMBL" id="TCO13443.1"/>
    </source>
</evidence>
<proteinExistence type="predicted"/>
<dbReference type="InterPro" id="IPR052906">
    <property type="entry name" value="Type_IV_Methyl-Rstrct_Enzyme"/>
</dbReference>
<dbReference type="InterPro" id="IPR016984">
    <property type="entry name" value="UCP031853"/>
</dbReference>
<dbReference type="Proteomes" id="UP000294881">
    <property type="component" value="Unassembled WGS sequence"/>
</dbReference>
<dbReference type="Gene3D" id="3.40.1350.10">
    <property type="match status" value="1"/>
</dbReference>
<dbReference type="PANTHER" id="PTHR30015">
    <property type="entry name" value="MRR RESTRICTION SYSTEM PROTEIN"/>
    <property type="match status" value="1"/>
</dbReference>
<evidence type="ECO:0000313" key="4">
    <source>
        <dbReference type="Proteomes" id="UP000294881"/>
    </source>
</evidence>
<dbReference type="InterPro" id="IPR011335">
    <property type="entry name" value="Restrct_endonuc-II-like"/>
</dbReference>
<dbReference type="GO" id="GO:0015666">
    <property type="term" value="F:restriction endodeoxyribonuclease activity"/>
    <property type="evidence" value="ECO:0007669"/>
    <property type="project" value="TreeGrafter"/>
</dbReference>
<dbReference type="InterPro" id="IPR011856">
    <property type="entry name" value="tRNA_endonuc-like_dom_sf"/>
</dbReference>
<comment type="caution">
    <text evidence="3">The sequence shown here is derived from an EMBL/GenBank/DDBJ whole genome shotgun (WGS) entry which is preliminary data.</text>
</comment>
<accession>A0A4R2GSU6</accession>
<dbReference type="SUPFAM" id="SSF52980">
    <property type="entry name" value="Restriction endonuclease-like"/>
    <property type="match status" value="1"/>
</dbReference>
<dbReference type="Pfam" id="PF04471">
    <property type="entry name" value="Mrr_cat"/>
    <property type="match status" value="1"/>
</dbReference>